<organism evidence="6 7">
    <name type="scientific">Candidatus Nanopelagicus limnae</name>
    <dbReference type="NCBI Taxonomy" id="1884634"/>
    <lineage>
        <taxon>Bacteria</taxon>
        <taxon>Bacillati</taxon>
        <taxon>Actinomycetota</taxon>
        <taxon>Actinomycetes</taxon>
        <taxon>Candidatus Nanopelagicales</taxon>
        <taxon>Candidatus Nanopelagicaceae</taxon>
        <taxon>Candidatus Nanopelagicus</taxon>
    </lineage>
</organism>
<dbReference type="SUPFAM" id="SSF100950">
    <property type="entry name" value="NagB/RpiA/CoA transferase-like"/>
    <property type="match status" value="1"/>
</dbReference>
<evidence type="ECO:0000256" key="2">
    <source>
        <dbReference type="ARBA" id="ARBA00022741"/>
    </source>
</evidence>
<dbReference type="InterPro" id="IPR002698">
    <property type="entry name" value="FTHF_cligase"/>
</dbReference>
<sequence length="180" mass="20375">MVNSENKSALRKQYRKERADRFISESWLHILSANEFKDVSKIGSYISYDFEPETSDINQRIISSGKTLYLPRLLKDNDLEWVAWDGDKSKLKNSDKTLEPVGEAAKDIELDLIILPALHVDRTGNRLGQGGGSYDRVLARSNAWSIALLHRGELTSELLPVEPHDQKIKAAATPEIIVRF</sequence>
<dbReference type="NCBIfam" id="TIGR02727">
    <property type="entry name" value="MTHFS_bact"/>
    <property type="match status" value="1"/>
</dbReference>
<evidence type="ECO:0000313" key="6">
    <source>
        <dbReference type="EMBL" id="ASY09784.1"/>
    </source>
</evidence>
<dbReference type="AlphaFoldDB" id="A0A249JZ35"/>
<dbReference type="KEGG" id="abam:B1s21122_05590"/>
<evidence type="ECO:0000256" key="5">
    <source>
        <dbReference type="RuleBase" id="RU361279"/>
    </source>
</evidence>
<keyword evidence="6" id="KW-0436">Ligase</keyword>
<dbReference type="GO" id="GO:0009396">
    <property type="term" value="P:folic acid-containing compound biosynthetic process"/>
    <property type="evidence" value="ECO:0007669"/>
    <property type="project" value="TreeGrafter"/>
</dbReference>
<dbReference type="GO" id="GO:0035999">
    <property type="term" value="P:tetrahydrofolate interconversion"/>
    <property type="evidence" value="ECO:0007669"/>
    <property type="project" value="TreeGrafter"/>
</dbReference>
<feature type="binding site" evidence="4">
    <location>
        <begin position="126"/>
        <end position="134"/>
    </location>
    <ligand>
        <name>ATP</name>
        <dbReference type="ChEBI" id="CHEBI:30616"/>
    </ligand>
</feature>
<keyword evidence="5" id="KW-0460">Magnesium</keyword>
<dbReference type="InterPro" id="IPR037171">
    <property type="entry name" value="NagB/RpiA_transferase-like"/>
</dbReference>
<proteinExistence type="inferred from homology"/>
<comment type="similarity">
    <text evidence="1 5">Belongs to the 5-formyltetrahydrofolate cyclo-ligase family.</text>
</comment>
<dbReference type="PIRSF" id="PIRSF006806">
    <property type="entry name" value="FTHF_cligase"/>
    <property type="match status" value="1"/>
</dbReference>
<dbReference type="Gene3D" id="3.40.50.10420">
    <property type="entry name" value="NagB/RpiA/CoA transferase-like"/>
    <property type="match status" value="1"/>
</dbReference>
<name>A0A249JZ35_9ACTN</name>
<comment type="catalytic activity">
    <reaction evidence="5">
        <text>(6S)-5-formyl-5,6,7,8-tetrahydrofolate + ATP = (6R)-5,10-methenyltetrahydrofolate + ADP + phosphate</text>
        <dbReference type="Rhea" id="RHEA:10488"/>
        <dbReference type="ChEBI" id="CHEBI:30616"/>
        <dbReference type="ChEBI" id="CHEBI:43474"/>
        <dbReference type="ChEBI" id="CHEBI:57455"/>
        <dbReference type="ChEBI" id="CHEBI:57457"/>
        <dbReference type="ChEBI" id="CHEBI:456216"/>
        <dbReference type="EC" id="6.3.3.2"/>
    </reaction>
</comment>
<dbReference type="GO" id="GO:0046872">
    <property type="term" value="F:metal ion binding"/>
    <property type="evidence" value="ECO:0007669"/>
    <property type="project" value="UniProtKB-KW"/>
</dbReference>
<dbReference type="GO" id="GO:0030272">
    <property type="term" value="F:5-formyltetrahydrofolate cyclo-ligase activity"/>
    <property type="evidence" value="ECO:0007669"/>
    <property type="project" value="UniProtKB-EC"/>
</dbReference>
<evidence type="ECO:0000256" key="4">
    <source>
        <dbReference type="PIRSR" id="PIRSR006806-1"/>
    </source>
</evidence>
<evidence type="ECO:0000313" key="7">
    <source>
        <dbReference type="Proteomes" id="UP000217153"/>
    </source>
</evidence>
<dbReference type="GO" id="GO:0005524">
    <property type="term" value="F:ATP binding"/>
    <property type="evidence" value="ECO:0007669"/>
    <property type="project" value="UniProtKB-KW"/>
</dbReference>
<dbReference type="PANTHER" id="PTHR23407">
    <property type="entry name" value="ATPASE INHIBITOR/5-FORMYLTETRAHYDROFOLATE CYCLO-LIGASE"/>
    <property type="match status" value="1"/>
</dbReference>
<keyword evidence="3 4" id="KW-0067">ATP-binding</keyword>
<keyword evidence="2 4" id="KW-0547">Nucleotide-binding</keyword>
<dbReference type="PANTHER" id="PTHR23407:SF1">
    <property type="entry name" value="5-FORMYLTETRAHYDROFOLATE CYCLO-LIGASE"/>
    <property type="match status" value="1"/>
</dbReference>
<feature type="binding site" evidence="4">
    <location>
        <position position="46"/>
    </location>
    <ligand>
        <name>substrate</name>
    </ligand>
</feature>
<keyword evidence="5" id="KW-0479">Metal-binding</keyword>
<gene>
    <name evidence="6" type="ORF">B1s21122_05590</name>
</gene>
<accession>A0A249JZ35</accession>
<dbReference type="Pfam" id="PF01812">
    <property type="entry name" value="5-FTHF_cyc-lig"/>
    <property type="match status" value="1"/>
</dbReference>
<dbReference type="InterPro" id="IPR024185">
    <property type="entry name" value="FTHF_cligase-like_sf"/>
</dbReference>
<evidence type="ECO:0000256" key="3">
    <source>
        <dbReference type="ARBA" id="ARBA00022840"/>
    </source>
</evidence>
<reference evidence="7" key="1">
    <citation type="submission" date="2016-10" db="EMBL/GenBank/DDBJ databases">
        <title>High microdiversification within the ubiquitous acI lineage of Actinobacteria.</title>
        <authorList>
            <person name="Neuenschwander S.M."/>
            <person name="Salcher M."/>
            <person name="Ghai R."/>
            <person name="Pernthaler J."/>
        </authorList>
    </citation>
    <scope>NUCLEOTIDE SEQUENCE [LARGE SCALE GENOMIC DNA]</scope>
</reference>
<dbReference type="EC" id="6.3.3.2" evidence="5"/>
<dbReference type="OrthoDB" id="3242798at2"/>
<dbReference type="Proteomes" id="UP000217153">
    <property type="component" value="Chromosome"/>
</dbReference>
<dbReference type="RefSeq" id="WP_095681089.1">
    <property type="nucleotide sequence ID" value="NZ_CP016768.2"/>
</dbReference>
<evidence type="ECO:0000256" key="1">
    <source>
        <dbReference type="ARBA" id="ARBA00010638"/>
    </source>
</evidence>
<protein>
    <recommendedName>
        <fullName evidence="5">5-formyltetrahydrofolate cyclo-ligase</fullName>
        <ecNumber evidence="5">6.3.3.2</ecNumber>
    </recommendedName>
</protein>
<feature type="binding site" evidence="4">
    <location>
        <position position="51"/>
    </location>
    <ligand>
        <name>substrate</name>
    </ligand>
</feature>
<dbReference type="EMBL" id="CP016768">
    <property type="protein sequence ID" value="ASY09784.1"/>
    <property type="molecule type" value="Genomic_DNA"/>
</dbReference>
<keyword evidence="7" id="KW-1185">Reference proteome</keyword>
<comment type="cofactor">
    <cofactor evidence="5">
        <name>Mg(2+)</name>
        <dbReference type="ChEBI" id="CHEBI:18420"/>
    </cofactor>
</comment>